<evidence type="ECO:0000256" key="2">
    <source>
        <dbReference type="ARBA" id="ARBA00022840"/>
    </source>
</evidence>
<feature type="binding site" evidence="7">
    <location>
        <position position="90"/>
    </location>
    <ligand>
        <name>(6S)-NADPHX</name>
        <dbReference type="ChEBI" id="CHEBI:64076"/>
    </ligand>
</feature>
<proteinExistence type="inferred from homology"/>
<dbReference type="PANTHER" id="PTHR12592:SF0">
    <property type="entry name" value="ATP-DEPENDENT (S)-NAD(P)H-HYDRATE DEHYDRATASE"/>
    <property type="match status" value="1"/>
</dbReference>
<accession>A0A183PFC2</accession>
<keyword evidence="4 7" id="KW-0520">NAD</keyword>
<comment type="caution">
    <text evidence="7">Lacks conserved residue(s) required for the propagation of feature annotation.</text>
</comment>
<dbReference type="HAMAP" id="MF_01965">
    <property type="entry name" value="NADHX_dehydratase"/>
    <property type="match status" value="1"/>
</dbReference>
<evidence type="ECO:0000256" key="5">
    <source>
        <dbReference type="ARBA" id="ARBA00023239"/>
    </source>
</evidence>
<dbReference type="STRING" id="31246.A0A183PFC2"/>
<dbReference type="PROSITE" id="PS01050">
    <property type="entry name" value="YJEF_C_2"/>
    <property type="match status" value="1"/>
</dbReference>
<evidence type="ECO:0000313" key="8">
    <source>
        <dbReference type="EMBL" id="VDP62622.1"/>
    </source>
</evidence>
<dbReference type="Gene3D" id="3.40.1190.20">
    <property type="match status" value="2"/>
</dbReference>
<evidence type="ECO:0000256" key="4">
    <source>
        <dbReference type="ARBA" id="ARBA00023027"/>
    </source>
</evidence>
<dbReference type="AlphaFoldDB" id="A0A183PFC2"/>
<comment type="similarity">
    <text evidence="7">Belongs to the NnrD/CARKD family.</text>
</comment>
<evidence type="ECO:0000256" key="6">
    <source>
        <dbReference type="ARBA" id="ARBA00047472"/>
    </source>
</evidence>
<evidence type="ECO:0000256" key="1">
    <source>
        <dbReference type="ARBA" id="ARBA00022741"/>
    </source>
</evidence>
<feature type="binding site" evidence="7">
    <location>
        <begin position="147"/>
        <end position="156"/>
    </location>
    <ligand>
        <name>ATP</name>
        <dbReference type="ChEBI" id="CHEBI:30616"/>
    </ligand>
</feature>
<evidence type="ECO:0000313" key="9">
    <source>
        <dbReference type="Proteomes" id="UP000269396"/>
    </source>
</evidence>
<keyword evidence="5 7" id="KW-0456">Lyase</keyword>
<keyword evidence="2 7" id="KW-0067">ATP-binding</keyword>
<evidence type="ECO:0000256" key="7">
    <source>
        <dbReference type="HAMAP-Rule" id="MF_03157"/>
    </source>
</evidence>
<name>A0A183PFC2_9TREM</name>
<comment type="function">
    <text evidence="7">Catalyzes the dehydration of the S-form of NAD(P)HX at the expense of ATP, which is converted to ADP. Together with NAD(P)HX epimerase, which catalyzes the epimerization of the S- and R-forms, the enzyme allows the repair of both epimers of NAD(P)HX, a damaged form of NAD(P)H that is a result of enzymatic or heat-dependent hydration.</text>
</comment>
<dbReference type="CDD" id="cd01171">
    <property type="entry name" value="YXKO-related"/>
    <property type="match status" value="1"/>
</dbReference>
<evidence type="ECO:0000256" key="3">
    <source>
        <dbReference type="ARBA" id="ARBA00022857"/>
    </source>
</evidence>
<dbReference type="EC" id="4.2.1.93" evidence="7"/>
<dbReference type="GO" id="GO:0046496">
    <property type="term" value="P:nicotinamide nucleotide metabolic process"/>
    <property type="evidence" value="ECO:0007669"/>
    <property type="project" value="UniProtKB-UniRule"/>
</dbReference>
<dbReference type="InterPro" id="IPR000631">
    <property type="entry name" value="CARKD"/>
</dbReference>
<dbReference type="InterPro" id="IPR017953">
    <property type="entry name" value="Carbohydrate_kinase_pred_CS"/>
</dbReference>
<keyword evidence="1 7" id="KW-0547">Nucleotide-binding</keyword>
<sequence>MIDDIANIIPQLTHGLHKGQMGRIAVVGGSKESVHACIGADLVHVVCSASSSPVIKSYSPELIVHPVLDGVLAEATKCMDRVHAITFGPGLGLTENVENTTKFSSQPYDTKDATRSLAEKLGVTIVHKGPTDIISNGQTTVQCADQGSPRRCGGQGDVLSGTMSVFNYWFHQLNDNNPNLLFTATIGAAFAACSLTRRCSQLAYAKYGRSMITTQMLPEIHNAFEQLFAKTPMA</sequence>
<dbReference type="EMBL" id="UZAL01033099">
    <property type="protein sequence ID" value="VDP62622.1"/>
    <property type="molecule type" value="Genomic_DNA"/>
</dbReference>
<comment type="catalytic activity">
    <reaction evidence="7">
        <text>(6S)-NADHX + ATP = ADP + phosphate + NADH + H(+)</text>
        <dbReference type="Rhea" id="RHEA:19017"/>
        <dbReference type="ChEBI" id="CHEBI:15378"/>
        <dbReference type="ChEBI" id="CHEBI:30616"/>
        <dbReference type="ChEBI" id="CHEBI:43474"/>
        <dbReference type="ChEBI" id="CHEBI:57945"/>
        <dbReference type="ChEBI" id="CHEBI:64074"/>
        <dbReference type="ChEBI" id="CHEBI:456216"/>
        <dbReference type="EC" id="4.2.1.93"/>
    </reaction>
</comment>
<keyword evidence="9" id="KW-1185">Reference proteome</keyword>
<keyword evidence="7" id="KW-0597">Phosphoprotein</keyword>
<reference evidence="8 9" key="1">
    <citation type="submission" date="2018-11" db="EMBL/GenBank/DDBJ databases">
        <authorList>
            <consortium name="Pathogen Informatics"/>
        </authorList>
    </citation>
    <scope>NUCLEOTIDE SEQUENCE [LARGE SCALE GENOMIC DNA]</scope>
    <source>
        <strain>Denwood</strain>
        <strain evidence="9">Zambia</strain>
    </source>
</reference>
<dbReference type="PANTHER" id="PTHR12592">
    <property type="entry name" value="ATP-DEPENDENT (S)-NAD(P)H-HYDRATE DEHYDRATASE FAMILY MEMBER"/>
    <property type="match status" value="1"/>
</dbReference>
<dbReference type="PROSITE" id="PS51383">
    <property type="entry name" value="YJEF_C_3"/>
    <property type="match status" value="1"/>
</dbReference>
<dbReference type="InterPro" id="IPR029056">
    <property type="entry name" value="Ribokinase-like"/>
</dbReference>
<protein>
    <recommendedName>
        <fullName evidence="7">ATP-dependent (S)-NAD(P)H-hydrate dehydratase</fullName>
        <ecNumber evidence="7">4.2.1.93</ecNumber>
    </recommendedName>
    <alternativeName>
        <fullName evidence="7">ATP-dependent NAD(P)HX dehydratase</fullName>
    </alternativeName>
</protein>
<dbReference type="GO" id="GO:0110051">
    <property type="term" value="P:metabolite repair"/>
    <property type="evidence" value="ECO:0007669"/>
    <property type="project" value="TreeGrafter"/>
</dbReference>
<comment type="cofactor">
    <cofactor evidence="7">
        <name>Mg(2+)</name>
        <dbReference type="ChEBI" id="CHEBI:18420"/>
    </cofactor>
</comment>
<organism evidence="8 9">
    <name type="scientific">Schistosoma mattheei</name>
    <dbReference type="NCBI Taxonomy" id="31246"/>
    <lineage>
        <taxon>Eukaryota</taxon>
        <taxon>Metazoa</taxon>
        <taxon>Spiralia</taxon>
        <taxon>Lophotrochozoa</taxon>
        <taxon>Platyhelminthes</taxon>
        <taxon>Trematoda</taxon>
        <taxon>Digenea</taxon>
        <taxon>Strigeidida</taxon>
        <taxon>Schistosomatoidea</taxon>
        <taxon>Schistosomatidae</taxon>
        <taxon>Schistosoma</taxon>
    </lineage>
</organism>
<dbReference type="GO" id="GO:0005524">
    <property type="term" value="F:ATP binding"/>
    <property type="evidence" value="ECO:0007669"/>
    <property type="project" value="UniProtKB-KW"/>
</dbReference>
<dbReference type="Pfam" id="PF01256">
    <property type="entry name" value="Carb_kinase"/>
    <property type="match status" value="2"/>
</dbReference>
<gene>
    <name evidence="8" type="ORF">SMTD_LOCUS13058</name>
</gene>
<dbReference type="GO" id="GO:0047453">
    <property type="term" value="F:ATP-dependent NAD(P)H-hydrate dehydratase activity"/>
    <property type="evidence" value="ECO:0007669"/>
    <property type="project" value="UniProtKB-UniRule"/>
</dbReference>
<feature type="binding site" evidence="7">
    <location>
        <begin position="128"/>
        <end position="132"/>
    </location>
    <ligand>
        <name>ATP</name>
        <dbReference type="ChEBI" id="CHEBI:30616"/>
    </ligand>
</feature>
<comment type="catalytic activity">
    <reaction evidence="6 7">
        <text>(6S)-NADPHX + ATP = ADP + phosphate + NADPH + H(+)</text>
        <dbReference type="Rhea" id="RHEA:32231"/>
        <dbReference type="ChEBI" id="CHEBI:15378"/>
        <dbReference type="ChEBI" id="CHEBI:30616"/>
        <dbReference type="ChEBI" id="CHEBI:43474"/>
        <dbReference type="ChEBI" id="CHEBI:57783"/>
        <dbReference type="ChEBI" id="CHEBI:64076"/>
        <dbReference type="ChEBI" id="CHEBI:456216"/>
        <dbReference type="EC" id="4.2.1.93"/>
    </reaction>
</comment>
<feature type="binding site" evidence="7">
    <location>
        <position position="157"/>
    </location>
    <ligand>
        <name>(6S)-NADPHX</name>
        <dbReference type="ChEBI" id="CHEBI:64076"/>
    </ligand>
</feature>
<dbReference type="SUPFAM" id="SSF53613">
    <property type="entry name" value="Ribokinase-like"/>
    <property type="match status" value="1"/>
</dbReference>
<dbReference type="Proteomes" id="UP000269396">
    <property type="component" value="Unassembled WGS sequence"/>
</dbReference>
<keyword evidence="3" id="KW-0521">NADP</keyword>